<dbReference type="GO" id="GO:0019569">
    <property type="term" value="P:L-arabinose catabolic process to D-xylulose 5-phosphate"/>
    <property type="evidence" value="ECO:0007669"/>
    <property type="project" value="UniProtKB-UniRule"/>
</dbReference>
<feature type="domain" description="Carbohydrate kinase FGGY C-terminal" evidence="11">
    <location>
        <begin position="291"/>
        <end position="498"/>
    </location>
</feature>
<protein>
    <recommendedName>
        <fullName evidence="7 8">Ribulokinase</fullName>
        <ecNumber evidence="7 8">2.7.1.16</ecNumber>
    </recommendedName>
</protein>
<dbReference type="PANTHER" id="PTHR43435">
    <property type="entry name" value="RIBULOKINASE"/>
    <property type="match status" value="1"/>
</dbReference>
<dbReference type="InterPro" id="IPR018485">
    <property type="entry name" value="FGGY_C"/>
</dbReference>
<evidence type="ECO:0000259" key="11">
    <source>
        <dbReference type="Pfam" id="PF02782"/>
    </source>
</evidence>
<dbReference type="InterPro" id="IPR000577">
    <property type="entry name" value="Carb_kinase_FGGY"/>
</dbReference>
<dbReference type="GO" id="GO:0005524">
    <property type="term" value="F:ATP binding"/>
    <property type="evidence" value="ECO:0007669"/>
    <property type="project" value="UniProtKB-UniRule"/>
</dbReference>
<dbReference type="RefSeq" id="WP_149838018.1">
    <property type="nucleotide sequence ID" value="NZ_VUOC01000002.1"/>
</dbReference>
<evidence type="ECO:0000256" key="5">
    <source>
        <dbReference type="ARBA" id="ARBA00022935"/>
    </source>
</evidence>
<dbReference type="Gene3D" id="1.20.58.2240">
    <property type="match status" value="1"/>
</dbReference>
<keyword evidence="1 7" id="KW-0808">Transferase</keyword>
<keyword evidence="6 7" id="KW-0119">Carbohydrate metabolism</keyword>
<evidence type="ECO:0000256" key="7">
    <source>
        <dbReference type="HAMAP-Rule" id="MF_00520"/>
    </source>
</evidence>
<keyword evidence="3 7" id="KW-0418">Kinase</keyword>
<evidence type="ECO:0000256" key="9">
    <source>
        <dbReference type="RuleBase" id="RU003455"/>
    </source>
</evidence>
<dbReference type="AlphaFoldDB" id="A0A5B2VTP0"/>
<dbReference type="GO" id="GO:0019150">
    <property type="term" value="F:D-ribulokinase activity"/>
    <property type="evidence" value="ECO:0007669"/>
    <property type="project" value="RHEA"/>
</dbReference>
<proteinExistence type="inferred from homology"/>
<dbReference type="NCBIfam" id="NF003154">
    <property type="entry name" value="PRK04123.1"/>
    <property type="match status" value="1"/>
</dbReference>
<evidence type="ECO:0000256" key="4">
    <source>
        <dbReference type="ARBA" id="ARBA00022840"/>
    </source>
</evidence>
<dbReference type="InterPro" id="IPR018483">
    <property type="entry name" value="Carb_kinase_FGGY_CS"/>
</dbReference>
<keyword evidence="2 7" id="KW-0547">Nucleotide-binding</keyword>
<dbReference type="HAMAP" id="MF_00520">
    <property type="entry name" value="Ribulokinase"/>
    <property type="match status" value="1"/>
</dbReference>
<sequence length="548" mass="59428">MKKDVFVIGVDFGTDSVRALVVNAATGQEVGSAVHYYSRWKQGLYCDAALQQYRQHPADYLEGLEHSIKEALAQCPAGTAALVKGISVDTTGSTPVAVDEQGTPLALLPGFEENPNAMFVLWKDHTSNDEAAWINEVAHANGTDYTKYCGGIYSSEWFWSKILHIVKKDDAVREKAASWVEHCDWIPAVLTGNNQLSTLLRGRCSAGHKAMWHAAWGGLPPADFLEKLHPYLKKYDQTFTDTVVATVPAGTISQEWASRLGIPADTTIGTGAFDAHMGAVGAGIQPYSLARVIGTSTCDILMAPLEEVGHLFVKGICGQVDGSVVPGMLGLEAGQSAYGDVYAWLRRFIMQPLYALMPENAEALAKAESKLLNYLSEQAQQLPLKPQDPLVLDWFNGRRTPDANHTLKSSITGVHLGTDAVQMFRALVEATAFGARSIVDRFVNEGVPIHEVLALGGVAKKSGYAMQVLADVLNRPIRIVRSENACALGAAMFAAVSAGIHPDIAAAQAAMSSGFETTWEPRPEHVPYYAQRYTKFLELGAFTEKLYV</sequence>
<dbReference type="Gene3D" id="3.30.420.40">
    <property type="match status" value="1"/>
</dbReference>
<evidence type="ECO:0000256" key="8">
    <source>
        <dbReference type="NCBIfam" id="TIGR01234"/>
    </source>
</evidence>
<dbReference type="Pfam" id="PF02782">
    <property type="entry name" value="FGGY_C"/>
    <property type="match status" value="1"/>
</dbReference>
<comment type="pathway">
    <text evidence="7 9">Carbohydrate degradation; L-arabinose degradation via L-ribulose; D-xylulose 5-phosphate from L-arabinose (bacterial route): step 2/3.</text>
</comment>
<dbReference type="Proteomes" id="UP000324611">
    <property type="component" value="Unassembled WGS sequence"/>
</dbReference>
<dbReference type="UniPathway" id="UPA00145">
    <property type="reaction ID" value="UER00566"/>
</dbReference>
<comment type="similarity">
    <text evidence="7 9">Belongs to the ribulokinase family.</text>
</comment>
<evidence type="ECO:0000256" key="2">
    <source>
        <dbReference type="ARBA" id="ARBA00022741"/>
    </source>
</evidence>
<comment type="caution">
    <text evidence="12">The sequence shown here is derived from an EMBL/GenBank/DDBJ whole genome shotgun (WGS) entry which is preliminary data.</text>
</comment>
<comment type="catalytic activity">
    <reaction evidence="7">
        <text>D-ribulose + ATP = D-ribulose 5-phosphate + ADP + H(+)</text>
        <dbReference type="Rhea" id="RHEA:17601"/>
        <dbReference type="ChEBI" id="CHEBI:15378"/>
        <dbReference type="ChEBI" id="CHEBI:17173"/>
        <dbReference type="ChEBI" id="CHEBI:30616"/>
        <dbReference type="ChEBI" id="CHEBI:58121"/>
        <dbReference type="ChEBI" id="CHEBI:456216"/>
        <dbReference type="EC" id="2.7.1.16"/>
    </reaction>
</comment>
<keyword evidence="4 7" id="KW-0067">ATP-binding</keyword>
<evidence type="ECO:0000259" key="10">
    <source>
        <dbReference type="Pfam" id="PF00370"/>
    </source>
</evidence>
<dbReference type="GO" id="GO:0005737">
    <property type="term" value="C:cytoplasm"/>
    <property type="evidence" value="ECO:0007669"/>
    <property type="project" value="TreeGrafter"/>
</dbReference>
<reference evidence="12 13" key="1">
    <citation type="submission" date="2019-09" db="EMBL/GenBank/DDBJ databases">
        <title>Chitinophaga ginsengihumi sp. nov., isolated from soil of ginseng rhizosphere.</title>
        <authorList>
            <person name="Lee J."/>
        </authorList>
    </citation>
    <scope>NUCLEOTIDE SEQUENCE [LARGE SCALE GENOMIC DNA]</scope>
    <source>
        <strain evidence="12 13">BN140078</strain>
    </source>
</reference>
<dbReference type="InterPro" id="IPR043129">
    <property type="entry name" value="ATPase_NBD"/>
</dbReference>
<evidence type="ECO:0000256" key="1">
    <source>
        <dbReference type="ARBA" id="ARBA00022679"/>
    </source>
</evidence>
<evidence type="ECO:0000256" key="6">
    <source>
        <dbReference type="ARBA" id="ARBA00023277"/>
    </source>
</evidence>
<name>A0A5B2VTP0_9BACT</name>
<dbReference type="CDD" id="cd07781">
    <property type="entry name" value="ASKHA_NBD_FGGY_L-RBK"/>
    <property type="match status" value="1"/>
</dbReference>
<dbReference type="PROSITE" id="PS00445">
    <property type="entry name" value="FGGY_KINASES_2"/>
    <property type="match status" value="1"/>
</dbReference>
<organism evidence="12 13">
    <name type="scientific">Chitinophaga agrisoli</name>
    <dbReference type="NCBI Taxonomy" id="2607653"/>
    <lineage>
        <taxon>Bacteria</taxon>
        <taxon>Pseudomonadati</taxon>
        <taxon>Bacteroidota</taxon>
        <taxon>Chitinophagia</taxon>
        <taxon>Chitinophagales</taxon>
        <taxon>Chitinophagaceae</taxon>
        <taxon>Chitinophaga</taxon>
    </lineage>
</organism>
<dbReference type="PANTHER" id="PTHR43435:SF4">
    <property type="entry name" value="FGGY CARBOHYDRATE KINASE DOMAIN-CONTAINING PROTEIN"/>
    <property type="match status" value="1"/>
</dbReference>
<keyword evidence="5 7" id="KW-0054">Arabinose catabolism</keyword>
<dbReference type="EC" id="2.7.1.16" evidence="7 8"/>
<feature type="domain" description="Carbohydrate kinase FGGY N-terminal" evidence="10">
    <location>
        <begin position="7"/>
        <end position="281"/>
    </location>
</feature>
<evidence type="ECO:0000313" key="12">
    <source>
        <dbReference type="EMBL" id="KAA2243143.1"/>
    </source>
</evidence>
<dbReference type="Pfam" id="PF00370">
    <property type="entry name" value="FGGY_N"/>
    <property type="match status" value="1"/>
</dbReference>
<dbReference type="SUPFAM" id="SSF53067">
    <property type="entry name" value="Actin-like ATPase domain"/>
    <property type="match status" value="2"/>
</dbReference>
<accession>A0A5B2VTP0</accession>
<dbReference type="EMBL" id="VUOC01000002">
    <property type="protein sequence ID" value="KAA2243143.1"/>
    <property type="molecule type" value="Genomic_DNA"/>
</dbReference>
<evidence type="ECO:0000313" key="13">
    <source>
        <dbReference type="Proteomes" id="UP000324611"/>
    </source>
</evidence>
<reference evidence="12 13" key="2">
    <citation type="submission" date="2019-09" db="EMBL/GenBank/DDBJ databases">
        <authorList>
            <person name="Jin C."/>
        </authorList>
    </citation>
    <scope>NUCLEOTIDE SEQUENCE [LARGE SCALE GENOMIC DNA]</scope>
    <source>
        <strain evidence="12 13">BN140078</strain>
    </source>
</reference>
<gene>
    <name evidence="7" type="primary">araB</name>
    <name evidence="12" type="ORF">F0L74_11550</name>
</gene>
<keyword evidence="13" id="KW-1185">Reference proteome</keyword>
<dbReference type="InterPro" id="IPR018484">
    <property type="entry name" value="FGGY_N"/>
</dbReference>
<dbReference type="NCBIfam" id="TIGR01234">
    <property type="entry name" value="L-ribulokinase"/>
    <property type="match status" value="1"/>
</dbReference>
<dbReference type="GO" id="GO:0008741">
    <property type="term" value="F:ribulokinase activity"/>
    <property type="evidence" value="ECO:0007669"/>
    <property type="project" value="UniProtKB-UniRule"/>
</dbReference>
<evidence type="ECO:0000256" key="3">
    <source>
        <dbReference type="ARBA" id="ARBA00022777"/>
    </source>
</evidence>
<dbReference type="PIRSF" id="PIRSF000538">
    <property type="entry name" value="GlpK"/>
    <property type="match status" value="1"/>
</dbReference>
<comment type="catalytic activity">
    <reaction evidence="7 9">
        <text>L-ribulose + ATP = L-ribulose 5-phosphate + ADP + H(+)</text>
        <dbReference type="Rhea" id="RHEA:22072"/>
        <dbReference type="ChEBI" id="CHEBI:15378"/>
        <dbReference type="ChEBI" id="CHEBI:16880"/>
        <dbReference type="ChEBI" id="CHEBI:30616"/>
        <dbReference type="ChEBI" id="CHEBI:58226"/>
        <dbReference type="ChEBI" id="CHEBI:456216"/>
        <dbReference type="EC" id="2.7.1.16"/>
    </reaction>
</comment>
<dbReference type="InterPro" id="IPR005929">
    <property type="entry name" value="Ribulokinase"/>
</dbReference>